<name>A0ABP0RA87_9DINO</name>
<keyword evidence="2" id="KW-1185">Reference proteome</keyword>
<evidence type="ECO:0000313" key="1">
    <source>
        <dbReference type="EMBL" id="CAK9096246.1"/>
    </source>
</evidence>
<dbReference type="EMBL" id="CAXAMN010025583">
    <property type="protein sequence ID" value="CAK9096246.1"/>
    <property type="molecule type" value="Genomic_DNA"/>
</dbReference>
<protein>
    <submittedName>
        <fullName evidence="1">Uncharacterized protein</fullName>
    </submittedName>
</protein>
<evidence type="ECO:0000313" key="2">
    <source>
        <dbReference type="Proteomes" id="UP001642484"/>
    </source>
</evidence>
<proteinExistence type="predicted"/>
<sequence length="438" mass="48246">MGVSSSELGGEPPSDAPLCVESFSGAPWSKPSVQVASKRRTKLRRERRLLPLLRSWAVGSCVWSDRTWTYTRMGGFTLEAFQFKAYGAVDRRWARVEVKAPSRQGITVYLLGETKEVDAPWAFSAGAPRLDHDSWNDVCETLPEYEAGASYRWPRYPAKTIQRRHHTGTSASNPVHPSFDWARWCRVPPGGSLRFEGQGGKVDLFVRLFDDARARDGRESVGRRGLVPPVLSAKKGSRKGEKQHPGEVWAAGDAAERCGAPRCRQVPGSSSPPGPSGRWLAGLGIGLGHPCRVQLHLAAEARREWQQPFLLLAAEVFLGLFARPRPRAGGQLLERAELHAGRTDHLAAVLPKLEGTRRGRGRLAQAPASHHRRGTGEPLGALRAAHGLPEALAEAQRLHVEHAQEGVLRFDRRRRRVAVGARIGGKKSGLQVEQWLRG</sequence>
<accession>A0ABP0RA87</accession>
<reference evidence="1 2" key="1">
    <citation type="submission" date="2024-02" db="EMBL/GenBank/DDBJ databases">
        <authorList>
            <person name="Chen Y."/>
            <person name="Shah S."/>
            <person name="Dougan E. K."/>
            <person name="Thang M."/>
            <person name="Chan C."/>
        </authorList>
    </citation>
    <scope>NUCLEOTIDE SEQUENCE [LARGE SCALE GENOMIC DNA]</scope>
</reference>
<gene>
    <name evidence="1" type="ORF">CCMP2556_LOCUS45775</name>
</gene>
<dbReference type="Proteomes" id="UP001642484">
    <property type="component" value="Unassembled WGS sequence"/>
</dbReference>
<comment type="caution">
    <text evidence="1">The sequence shown here is derived from an EMBL/GenBank/DDBJ whole genome shotgun (WGS) entry which is preliminary data.</text>
</comment>
<organism evidence="1 2">
    <name type="scientific">Durusdinium trenchii</name>
    <dbReference type="NCBI Taxonomy" id="1381693"/>
    <lineage>
        <taxon>Eukaryota</taxon>
        <taxon>Sar</taxon>
        <taxon>Alveolata</taxon>
        <taxon>Dinophyceae</taxon>
        <taxon>Suessiales</taxon>
        <taxon>Symbiodiniaceae</taxon>
        <taxon>Durusdinium</taxon>
    </lineage>
</organism>